<sequence length="307" mass="33857">MAETATDPRQKPAIPGLNKNLLILHFTVFIWGFTGILGQAITITAVNLVWYRVLIAAFSLFFYFKFSKTAFKIEYKMVLKLALTGALVGGHWILFFASIKLSTIPVALVCLSSITLFTAIFEPLINKTHISKMEIVAGILIIIGIVLIFKFEAKYTKGIIAGLVSAILASLFSIINSRFVKKMEAPVIAFYELSGAFLWITIYLFTTGGTAQFIIPNLSDIGYLVILGTVCTALAYVAGVSVMREISAFKVALVTNLEPVYGIIMSFLFFGEMNKMSAGFWVGSVIILSTVFLFPVAQKQVAKRRNR</sequence>
<feature type="transmembrane region" description="Helical" evidence="1">
    <location>
        <begin position="78"/>
        <end position="97"/>
    </location>
</feature>
<comment type="caution">
    <text evidence="3">The sequence shown here is derived from an EMBL/GenBank/DDBJ whole genome shotgun (WGS) entry which is preliminary data.</text>
</comment>
<keyword evidence="4" id="KW-1185">Reference proteome</keyword>
<evidence type="ECO:0000313" key="4">
    <source>
        <dbReference type="Proteomes" id="UP001597073"/>
    </source>
</evidence>
<dbReference type="InterPro" id="IPR037185">
    <property type="entry name" value="EmrE-like"/>
</dbReference>
<feature type="transmembrane region" description="Helical" evidence="1">
    <location>
        <begin position="276"/>
        <end position="297"/>
    </location>
</feature>
<evidence type="ECO:0000313" key="3">
    <source>
        <dbReference type="EMBL" id="MFD0764152.1"/>
    </source>
</evidence>
<evidence type="ECO:0000256" key="1">
    <source>
        <dbReference type="SAM" id="Phobius"/>
    </source>
</evidence>
<feature type="transmembrane region" description="Helical" evidence="1">
    <location>
        <begin position="103"/>
        <end position="121"/>
    </location>
</feature>
<gene>
    <name evidence="3" type="ORF">ACFQZI_04775</name>
</gene>
<dbReference type="RefSeq" id="WP_377139105.1">
    <property type="nucleotide sequence ID" value="NZ_JBHTIA010000003.1"/>
</dbReference>
<dbReference type="SUPFAM" id="SSF103481">
    <property type="entry name" value="Multidrug resistance efflux transporter EmrE"/>
    <property type="match status" value="2"/>
</dbReference>
<dbReference type="Proteomes" id="UP001597073">
    <property type="component" value="Unassembled WGS sequence"/>
</dbReference>
<feature type="transmembrane region" description="Helical" evidence="1">
    <location>
        <begin position="155"/>
        <end position="175"/>
    </location>
</feature>
<feature type="transmembrane region" description="Helical" evidence="1">
    <location>
        <begin position="221"/>
        <end position="239"/>
    </location>
</feature>
<evidence type="ECO:0000259" key="2">
    <source>
        <dbReference type="Pfam" id="PF00892"/>
    </source>
</evidence>
<feature type="transmembrane region" description="Helical" evidence="1">
    <location>
        <begin position="49"/>
        <end position="66"/>
    </location>
</feature>
<keyword evidence="1" id="KW-1133">Transmembrane helix</keyword>
<feature type="transmembrane region" description="Helical" evidence="1">
    <location>
        <begin position="21"/>
        <end position="43"/>
    </location>
</feature>
<organism evidence="3 4">
    <name type="scientific">Mucilaginibacter lutimaris</name>
    <dbReference type="NCBI Taxonomy" id="931629"/>
    <lineage>
        <taxon>Bacteria</taxon>
        <taxon>Pseudomonadati</taxon>
        <taxon>Bacteroidota</taxon>
        <taxon>Sphingobacteriia</taxon>
        <taxon>Sphingobacteriales</taxon>
        <taxon>Sphingobacteriaceae</taxon>
        <taxon>Mucilaginibacter</taxon>
    </lineage>
</organism>
<name>A0ABW2ZD87_9SPHI</name>
<dbReference type="PANTHER" id="PTHR22911">
    <property type="entry name" value="ACYL-MALONYL CONDENSING ENZYME-RELATED"/>
    <property type="match status" value="1"/>
</dbReference>
<dbReference type="Pfam" id="PF00892">
    <property type="entry name" value="EamA"/>
    <property type="match status" value="2"/>
</dbReference>
<dbReference type="InterPro" id="IPR000620">
    <property type="entry name" value="EamA_dom"/>
</dbReference>
<dbReference type="EMBL" id="JBHTIA010000003">
    <property type="protein sequence ID" value="MFD0764152.1"/>
    <property type="molecule type" value="Genomic_DNA"/>
</dbReference>
<accession>A0ABW2ZD87</accession>
<feature type="domain" description="EamA" evidence="2">
    <location>
        <begin position="22"/>
        <end position="149"/>
    </location>
</feature>
<reference evidence="4" key="1">
    <citation type="journal article" date="2019" name="Int. J. Syst. Evol. Microbiol.">
        <title>The Global Catalogue of Microorganisms (GCM) 10K type strain sequencing project: providing services to taxonomists for standard genome sequencing and annotation.</title>
        <authorList>
            <consortium name="The Broad Institute Genomics Platform"/>
            <consortium name="The Broad Institute Genome Sequencing Center for Infectious Disease"/>
            <person name="Wu L."/>
            <person name="Ma J."/>
        </authorList>
    </citation>
    <scope>NUCLEOTIDE SEQUENCE [LARGE SCALE GENOMIC DNA]</scope>
    <source>
        <strain evidence="4">CCUG 60742</strain>
    </source>
</reference>
<feature type="transmembrane region" description="Helical" evidence="1">
    <location>
        <begin position="251"/>
        <end position="270"/>
    </location>
</feature>
<dbReference type="PANTHER" id="PTHR22911:SF79">
    <property type="entry name" value="MOBA-LIKE NTP TRANSFERASE DOMAIN-CONTAINING PROTEIN"/>
    <property type="match status" value="1"/>
</dbReference>
<protein>
    <submittedName>
        <fullName evidence="3">DMT family transporter</fullName>
    </submittedName>
</protein>
<feature type="domain" description="EamA" evidence="2">
    <location>
        <begin position="157"/>
        <end position="293"/>
    </location>
</feature>
<keyword evidence="1" id="KW-0472">Membrane</keyword>
<feature type="transmembrane region" description="Helical" evidence="1">
    <location>
        <begin position="133"/>
        <end position="149"/>
    </location>
</feature>
<keyword evidence="1" id="KW-0812">Transmembrane</keyword>
<proteinExistence type="predicted"/>